<reference evidence="2 3" key="1">
    <citation type="submission" date="2015-09" db="EMBL/GenBank/DDBJ databases">
        <title>Genome announcement of multiple Pseudomonas syringae strains.</title>
        <authorList>
            <person name="Thakur S."/>
            <person name="Wang P.W."/>
            <person name="Gong Y."/>
            <person name="Weir B.S."/>
            <person name="Guttman D.S."/>
        </authorList>
    </citation>
    <scope>NUCLEOTIDE SEQUENCE [LARGE SCALE GENOMIC DNA]</scope>
    <source>
        <strain evidence="2 3">ICMP7840</strain>
    </source>
</reference>
<dbReference type="EMBL" id="LJQO01000504">
    <property type="protein sequence ID" value="KPX59500.1"/>
    <property type="molecule type" value="Genomic_DNA"/>
</dbReference>
<accession>A0A0P9T2P0</accession>
<protein>
    <submittedName>
        <fullName evidence="2">Chemotactic transducer PctC</fullName>
    </submittedName>
</protein>
<comment type="caution">
    <text evidence="2">The sequence shown here is derived from an EMBL/GenBank/DDBJ whole genome shotgun (WGS) entry which is preliminary data.</text>
</comment>
<dbReference type="Proteomes" id="UP000050469">
    <property type="component" value="Unassembled WGS sequence"/>
</dbReference>
<feature type="compositionally biased region" description="Basic and acidic residues" evidence="1">
    <location>
        <begin position="58"/>
        <end position="73"/>
    </location>
</feature>
<gene>
    <name evidence="2" type="ORF">ALO53_05548</name>
</gene>
<evidence type="ECO:0000313" key="2">
    <source>
        <dbReference type="EMBL" id="KPX59500.1"/>
    </source>
</evidence>
<feature type="region of interest" description="Disordered" evidence="1">
    <location>
        <begin position="46"/>
        <end position="76"/>
    </location>
</feature>
<proteinExistence type="predicted"/>
<sequence length="357" mass="39747">MDTFDKMVERLGQCAEFVLRCDGQTLGQIALAIGNITHRAAHLMQGLHQHPDQQAQQQDDHHHHNHHRSDGRGTELGQHGVGGILLQYQCHVPVGRRDTLNGREGNDLRLFTGVDFTHPGSNFRSVGRVGFTDVLEHQFAVRVHQNLAVGTDQKRITMAIKVQRVDDLGDVVQSDISTGHAHELILKLDRCGHGHDQLAGRCRDVGFGHNGAGRILCRLVPATCTRIVVSGAIGRRHREHHAIGAAKVTQLKTFAVGRQANRALQLWQLLAIRGDLLRHRLQQLHAAFQPGLDVLRGERTQLLQLGPDAGFERLTLSIVIDDNEHTERDNHNQCGGEKNFLAETQTFHSGYFHGKNQ</sequence>
<dbReference type="AlphaFoldDB" id="A0A0P9T2P0"/>
<evidence type="ECO:0000256" key="1">
    <source>
        <dbReference type="SAM" id="MobiDB-lite"/>
    </source>
</evidence>
<evidence type="ECO:0000313" key="3">
    <source>
        <dbReference type="Proteomes" id="UP000050469"/>
    </source>
</evidence>
<organism evidence="2 3">
    <name type="scientific">Pseudomonas amygdali pv. photiniae</name>
    <dbReference type="NCBI Taxonomy" id="251724"/>
    <lineage>
        <taxon>Bacteria</taxon>
        <taxon>Pseudomonadati</taxon>
        <taxon>Pseudomonadota</taxon>
        <taxon>Gammaproteobacteria</taxon>
        <taxon>Pseudomonadales</taxon>
        <taxon>Pseudomonadaceae</taxon>
        <taxon>Pseudomonas</taxon>
        <taxon>Pseudomonas amygdali</taxon>
    </lineage>
</organism>
<name>A0A0P9T2P0_PSEA0</name>